<evidence type="ECO:0000256" key="3">
    <source>
        <dbReference type="ARBA" id="ARBA00022737"/>
    </source>
</evidence>
<accession>A0A1Y5RZR5</accession>
<keyword evidence="6" id="KW-1185">Reference proteome</keyword>
<keyword evidence="3" id="KW-0677">Repeat</keyword>
<dbReference type="InterPro" id="IPR011990">
    <property type="entry name" value="TPR-like_helical_dom_sf"/>
</dbReference>
<dbReference type="OrthoDB" id="9815900at2"/>
<protein>
    <recommendedName>
        <fullName evidence="2">Tetratricopeptide repeat protein 38</fullName>
    </recommendedName>
</protein>
<dbReference type="InParanoid" id="A0A1Y5RZR5"/>
<dbReference type="PANTHER" id="PTHR16263:SF4">
    <property type="entry name" value="TETRATRICOPEPTIDE REPEAT PROTEIN 38"/>
    <property type="match status" value="1"/>
</dbReference>
<proteinExistence type="inferred from homology"/>
<dbReference type="PANTHER" id="PTHR16263">
    <property type="entry name" value="TETRATRICOPEPTIDE REPEAT PROTEIN 38"/>
    <property type="match status" value="1"/>
</dbReference>
<dbReference type="Gene3D" id="1.25.40.10">
    <property type="entry name" value="Tetratricopeptide repeat domain"/>
    <property type="match status" value="1"/>
</dbReference>
<dbReference type="InterPro" id="IPR033891">
    <property type="entry name" value="TTC38"/>
</dbReference>
<gene>
    <name evidence="5" type="ORF">OCH7691_00809</name>
</gene>
<dbReference type="Proteomes" id="UP000193200">
    <property type="component" value="Unassembled WGS sequence"/>
</dbReference>
<dbReference type="SUPFAM" id="SSF48452">
    <property type="entry name" value="TPR-like"/>
    <property type="match status" value="1"/>
</dbReference>
<dbReference type="AlphaFoldDB" id="A0A1Y5RZR5"/>
<dbReference type="CDD" id="cd05804">
    <property type="entry name" value="StaR_like"/>
    <property type="match status" value="1"/>
</dbReference>
<evidence type="ECO:0000313" key="6">
    <source>
        <dbReference type="Proteomes" id="UP000193200"/>
    </source>
</evidence>
<comment type="similarity">
    <text evidence="1">Belongs to the TTC38 family.</text>
</comment>
<name>A0A1Y5RZR5_9PROT</name>
<organism evidence="5 6">
    <name type="scientific">Oceanibacterium hippocampi</name>
    <dbReference type="NCBI Taxonomy" id="745714"/>
    <lineage>
        <taxon>Bacteria</taxon>
        <taxon>Pseudomonadati</taxon>
        <taxon>Pseudomonadota</taxon>
        <taxon>Alphaproteobacteria</taxon>
        <taxon>Sneathiellales</taxon>
        <taxon>Sneathiellaceae</taxon>
        <taxon>Oceanibacterium</taxon>
    </lineage>
</organism>
<sequence>MEDQRGLRFSSGSAGSRDAYEAALRAFNVYRGDPVAIIDKALAEDPDFAMGHVLRAEVHVSMWERGVLPEIEASLARLEELGNRLNERERMHAGAIRQWAAGDWNGMRDRLDRLSAEYPRDLLALQIGHLADFFHGDRHNLQGRVARALPAWNRDDPGYGILLGMRAFGLEENGDYAVAEETGRHALALDGDDCWAQHAVAHVLEMQGRQAEGAAFMESRTAHWAQDDNGFAFHNWWHTALYHLDQDHVGRVLEIYDQGVRPEPSDIHLMLLDAAALLWRLHLRGIDVGGRWQELADAYERTGDDGFYVFNDLHRMMALVATGRNDAAQRLLDAVTRAAGEAGTNARMVRDAGHAVVAAIEAFGRERYGDAVDLLMPVRYRAYVFGGSNAQRDILHRTLIEAALRAGDRPLAIALANERTVGRPHCPFSRSLAARAVALH</sequence>
<dbReference type="EMBL" id="FWFR01000001">
    <property type="protein sequence ID" value="SLN26339.1"/>
    <property type="molecule type" value="Genomic_DNA"/>
</dbReference>
<reference evidence="5 6" key="1">
    <citation type="submission" date="2017-03" db="EMBL/GenBank/DDBJ databases">
        <authorList>
            <person name="Afonso C.L."/>
            <person name="Miller P.J."/>
            <person name="Scott M.A."/>
            <person name="Spackman E."/>
            <person name="Goraichik I."/>
            <person name="Dimitrov K.M."/>
            <person name="Suarez D.L."/>
            <person name="Swayne D.E."/>
        </authorList>
    </citation>
    <scope>NUCLEOTIDE SEQUENCE [LARGE SCALE GENOMIC DNA]</scope>
    <source>
        <strain evidence="5 6">CECT 7691</strain>
    </source>
</reference>
<evidence type="ECO:0000313" key="5">
    <source>
        <dbReference type="EMBL" id="SLN26339.1"/>
    </source>
</evidence>
<keyword evidence="4" id="KW-0802">TPR repeat</keyword>
<evidence type="ECO:0000256" key="2">
    <source>
        <dbReference type="ARBA" id="ARBA00019992"/>
    </source>
</evidence>
<evidence type="ECO:0000256" key="1">
    <source>
        <dbReference type="ARBA" id="ARBA00005857"/>
    </source>
</evidence>
<evidence type="ECO:0000256" key="4">
    <source>
        <dbReference type="ARBA" id="ARBA00022803"/>
    </source>
</evidence>
<dbReference type="RefSeq" id="WP_085882106.1">
    <property type="nucleotide sequence ID" value="NZ_FWFR01000001.1"/>
</dbReference>